<sequence length="58" mass="6606">AAIDFLLLVHGHSCEEFDGMCCMNLSYHSKLVFANIKEVQISVSKLREESESNWFNAL</sequence>
<name>A0A091E742_CORBR</name>
<keyword evidence="3" id="KW-1185">Reference proteome</keyword>
<protein>
    <submittedName>
        <fullName evidence="1">Uncharacterized protein</fullName>
    </submittedName>
</protein>
<evidence type="ECO:0000313" key="2">
    <source>
        <dbReference type="EMBL" id="KFO52997.1"/>
    </source>
</evidence>
<dbReference type="SUPFAM" id="SSF58069">
    <property type="entry name" value="Virus ectodomain"/>
    <property type="match status" value="1"/>
</dbReference>
<proteinExistence type="predicted"/>
<gene>
    <name evidence="1" type="ORF">N302_14967</name>
    <name evidence="2" type="ORF">N302_14968</name>
</gene>
<dbReference type="EMBL" id="KK717890">
    <property type="protein sequence ID" value="KFO52996.1"/>
    <property type="molecule type" value="Genomic_DNA"/>
</dbReference>
<feature type="non-terminal residue" evidence="1">
    <location>
        <position position="58"/>
    </location>
</feature>
<evidence type="ECO:0000313" key="1">
    <source>
        <dbReference type="EMBL" id="KFO52996.1"/>
    </source>
</evidence>
<organism evidence="1 3">
    <name type="scientific">Corvus brachyrhynchos</name>
    <name type="common">American crow</name>
    <dbReference type="NCBI Taxonomy" id="85066"/>
    <lineage>
        <taxon>Eukaryota</taxon>
        <taxon>Metazoa</taxon>
        <taxon>Chordata</taxon>
        <taxon>Craniata</taxon>
        <taxon>Vertebrata</taxon>
        <taxon>Euteleostomi</taxon>
        <taxon>Archelosauria</taxon>
        <taxon>Archosauria</taxon>
        <taxon>Dinosauria</taxon>
        <taxon>Saurischia</taxon>
        <taxon>Theropoda</taxon>
        <taxon>Coelurosauria</taxon>
        <taxon>Aves</taxon>
        <taxon>Neognathae</taxon>
        <taxon>Neoaves</taxon>
        <taxon>Telluraves</taxon>
        <taxon>Australaves</taxon>
        <taxon>Passeriformes</taxon>
        <taxon>Corvoidea</taxon>
        <taxon>Corvidae</taxon>
        <taxon>Corvus</taxon>
    </lineage>
</organism>
<reference evidence="1 3" key="1">
    <citation type="submission" date="2014-04" db="EMBL/GenBank/DDBJ databases">
        <title>Genome evolution of avian class.</title>
        <authorList>
            <person name="Zhang G."/>
            <person name="Li C."/>
        </authorList>
    </citation>
    <scope>NUCLEOTIDE SEQUENCE [LARGE SCALE GENOMIC DNA]</scope>
    <source>
        <strain evidence="1">BGI_N302</strain>
    </source>
</reference>
<dbReference type="EMBL" id="KK717890">
    <property type="protein sequence ID" value="KFO52997.1"/>
    <property type="molecule type" value="Genomic_DNA"/>
</dbReference>
<evidence type="ECO:0000313" key="3">
    <source>
        <dbReference type="Proteomes" id="UP000052976"/>
    </source>
</evidence>
<dbReference type="Proteomes" id="UP000052976">
    <property type="component" value="Unassembled WGS sequence"/>
</dbReference>
<dbReference type="AlphaFoldDB" id="A0A091E742"/>
<dbReference type="Gene3D" id="1.10.287.210">
    <property type="match status" value="1"/>
</dbReference>
<feature type="non-terminal residue" evidence="1">
    <location>
        <position position="1"/>
    </location>
</feature>
<accession>A0A091E742</accession>